<feature type="transmembrane region" description="Helical" evidence="1">
    <location>
        <begin position="6"/>
        <end position="27"/>
    </location>
</feature>
<keyword evidence="3" id="KW-0407">Ion channel</keyword>
<feature type="domain" description="Potassium channel" evidence="2">
    <location>
        <begin position="53"/>
        <end position="131"/>
    </location>
</feature>
<feature type="transmembrane region" description="Helical" evidence="1">
    <location>
        <begin position="39"/>
        <end position="66"/>
    </location>
</feature>
<dbReference type="EMBL" id="CP136600">
    <property type="protein sequence ID" value="WOH37816.1"/>
    <property type="molecule type" value="Genomic_DNA"/>
</dbReference>
<keyword evidence="4" id="KW-1185">Reference proteome</keyword>
<sequence length="141" mass="16094">MLALTLINIVIVALVVLLHYEVLLALSKKLPYLHYKNKYQIVIGVFGALVAHCIEIWIFAVAYFLMLKSERFGYLEGNFDGSLLDCAYYSFTSFTTLGFGDIAPFGAIRFFTGIESLTGLVLITWTASFLFLEMQRYWNKH</sequence>
<gene>
    <name evidence="3" type="ORF">RI844_00840</name>
</gene>
<evidence type="ECO:0000313" key="4">
    <source>
        <dbReference type="Proteomes" id="UP001301442"/>
    </source>
</evidence>
<evidence type="ECO:0000259" key="2">
    <source>
        <dbReference type="Pfam" id="PF07885"/>
    </source>
</evidence>
<dbReference type="SUPFAM" id="SSF81324">
    <property type="entry name" value="Voltage-gated potassium channels"/>
    <property type="match status" value="1"/>
</dbReference>
<dbReference type="InterPro" id="IPR013099">
    <property type="entry name" value="K_chnl_dom"/>
</dbReference>
<evidence type="ECO:0000313" key="3">
    <source>
        <dbReference type="EMBL" id="WOH37816.1"/>
    </source>
</evidence>
<dbReference type="RefSeq" id="WP_348396594.1">
    <property type="nucleotide sequence ID" value="NZ_CP136600.1"/>
</dbReference>
<keyword evidence="3" id="KW-0813">Transport</keyword>
<keyword evidence="1" id="KW-0812">Transmembrane</keyword>
<accession>A0ABZ0GPS4</accession>
<keyword evidence="3" id="KW-0406">Ion transport</keyword>
<organism evidence="3 4">
    <name type="scientific">Thalassotalea fonticola</name>
    <dbReference type="NCBI Taxonomy" id="3065649"/>
    <lineage>
        <taxon>Bacteria</taxon>
        <taxon>Pseudomonadati</taxon>
        <taxon>Pseudomonadota</taxon>
        <taxon>Gammaproteobacteria</taxon>
        <taxon>Alteromonadales</taxon>
        <taxon>Colwelliaceae</taxon>
        <taxon>Thalassotalea</taxon>
    </lineage>
</organism>
<reference evidence="3 4" key="1">
    <citation type="submission" date="2023-09" db="EMBL/GenBank/DDBJ databases">
        <authorList>
            <person name="Qi X."/>
        </authorList>
    </citation>
    <scope>NUCLEOTIDE SEQUENCE [LARGE SCALE GENOMIC DNA]</scope>
    <source>
        <strain evidence="3 4">S1-1</strain>
    </source>
</reference>
<evidence type="ECO:0000256" key="1">
    <source>
        <dbReference type="SAM" id="Phobius"/>
    </source>
</evidence>
<feature type="transmembrane region" description="Helical" evidence="1">
    <location>
        <begin position="107"/>
        <end position="132"/>
    </location>
</feature>
<dbReference type="Proteomes" id="UP001301442">
    <property type="component" value="Chromosome"/>
</dbReference>
<dbReference type="Gene3D" id="1.10.287.70">
    <property type="match status" value="1"/>
</dbReference>
<protein>
    <submittedName>
        <fullName evidence="3">Potassium channel family protein</fullName>
    </submittedName>
</protein>
<name>A0ABZ0GPS4_9GAMM</name>
<dbReference type="GO" id="GO:0034220">
    <property type="term" value="P:monoatomic ion transmembrane transport"/>
    <property type="evidence" value="ECO:0007669"/>
    <property type="project" value="UniProtKB-KW"/>
</dbReference>
<keyword evidence="1" id="KW-0472">Membrane</keyword>
<dbReference type="Pfam" id="PF07885">
    <property type="entry name" value="Ion_trans_2"/>
    <property type="match status" value="1"/>
</dbReference>
<proteinExistence type="predicted"/>
<keyword evidence="1" id="KW-1133">Transmembrane helix</keyword>